<gene>
    <name evidence="1" type="ORF">F2Q69_00062174</name>
</gene>
<organism evidence="1 2">
    <name type="scientific">Brassica cretica</name>
    <name type="common">Mustard</name>
    <dbReference type="NCBI Taxonomy" id="69181"/>
    <lineage>
        <taxon>Eukaryota</taxon>
        <taxon>Viridiplantae</taxon>
        <taxon>Streptophyta</taxon>
        <taxon>Embryophyta</taxon>
        <taxon>Tracheophyta</taxon>
        <taxon>Spermatophyta</taxon>
        <taxon>Magnoliopsida</taxon>
        <taxon>eudicotyledons</taxon>
        <taxon>Gunneridae</taxon>
        <taxon>Pentapetalae</taxon>
        <taxon>rosids</taxon>
        <taxon>malvids</taxon>
        <taxon>Brassicales</taxon>
        <taxon>Brassicaceae</taxon>
        <taxon>Brassiceae</taxon>
        <taxon>Brassica</taxon>
    </lineage>
</organism>
<dbReference type="Proteomes" id="UP000712600">
    <property type="component" value="Unassembled WGS sequence"/>
</dbReference>
<name>A0A3N6S9L9_BRACR</name>
<evidence type="ECO:0000313" key="2">
    <source>
        <dbReference type="Proteomes" id="UP000712600"/>
    </source>
</evidence>
<protein>
    <submittedName>
        <fullName evidence="1">Uncharacterized protein</fullName>
    </submittedName>
</protein>
<evidence type="ECO:0000313" key="1">
    <source>
        <dbReference type="EMBL" id="KAF3573229.1"/>
    </source>
</evidence>
<proteinExistence type="predicted"/>
<comment type="caution">
    <text evidence="1">The sequence shown here is derived from an EMBL/GenBank/DDBJ whole genome shotgun (WGS) entry which is preliminary data.</text>
</comment>
<dbReference type="EMBL" id="QGKX02000095">
    <property type="protein sequence ID" value="KAF3573229.1"/>
    <property type="molecule type" value="Genomic_DNA"/>
</dbReference>
<sequence length="102" mass="11549">MDEDALKVKSYEGCQIKLEEGIETNQARPEGKKDKDLCVCRFLSSLALANDGNNTRTECINAIAGRSHQFPAACQIHQMVHERLWLEIYFHGTRSEPNVQNS</sequence>
<dbReference type="OrthoDB" id="10268686at2759"/>
<dbReference type="AlphaFoldDB" id="A0A3N6S9L9"/>
<accession>A0A3N6S9L9</accession>
<reference evidence="1" key="1">
    <citation type="submission" date="2019-12" db="EMBL/GenBank/DDBJ databases">
        <title>Genome sequencing and annotation of Brassica cretica.</title>
        <authorList>
            <person name="Studholme D.J."/>
            <person name="Sarris P."/>
        </authorList>
    </citation>
    <scope>NUCLEOTIDE SEQUENCE</scope>
    <source>
        <strain evidence="1">PFS-109/04</strain>
        <tissue evidence="1">Leaf</tissue>
    </source>
</reference>